<dbReference type="AlphaFoldDB" id="A0A128A3V3"/>
<dbReference type="KEGG" id="ndv:NDEV_1279"/>
<gene>
    <name evidence="1" type="ORF">NDEV_1279</name>
</gene>
<dbReference type="Proteomes" id="UP000196239">
    <property type="component" value="Chromosome 1"/>
</dbReference>
<dbReference type="InterPro" id="IPR030987">
    <property type="entry name" value="AbiV"/>
</dbReference>
<accession>A0A128A3V3</accession>
<proteinExistence type="predicted"/>
<name>A0A128A3V3_9ARCH</name>
<sequence length="169" mass="19979">MLKKKEFASSALGLYSYAIEEWGKFLILNDNLKKSNYSVDFKILGKSKKPHDSKFQRGLDDLPRYCKIFTKPIDIEKAIKDGKPIYLGKPSESKDYVHYGLRKKRTLLTHEYSIGNFLINFDTRKECFYVDWNEEIDEWKKPLPVSKKNLQMAIKNFLKHVEYKIDSEK</sequence>
<evidence type="ECO:0000313" key="2">
    <source>
        <dbReference type="Proteomes" id="UP000196239"/>
    </source>
</evidence>
<protein>
    <submittedName>
        <fullName evidence="1">Uncharacterized protein</fullName>
    </submittedName>
</protein>
<evidence type="ECO:0000313" key="1">
    <source>
        <dbReference type="EMBL" id="CUR52044.1"/>
    </source>
</evidence>
<organism evidence="1 2">
    <name type="scientific">Nitrosotalea devaniterrae</name>
    <dbReference type="NCBI Taxonomy" id="1078905"/>
    <lineage>
        <taxon>Archaea</taxon>
        <taxon>Nitrososphaerota</taxon>
        <taxon>Nitrososphaeria</taxon>
        <taxon>Nitrosotaleales</taxon>
        <taxon>Nitrosotaleaceae</taxon>
        <taxon>Nitrosotalea</taxon>
    </lineage>
</organism>
<reference evidence="2" key="1">
    <citation type="submission" date="2015-10" db="EMBL/GenBank/DDBJ databases">
        <authorList>
            <person name="Lehtovirta-Morley L.E."/>
            <person name="Vieille C."/>
        </authorList>
    </citation>
    <scope>NUCLEOTIDE SEQUENCE [LARGE SCALE GENOMIC DNA]</scope>
</reference>
<dbReference type="Pfam" id="PF18728">
    <property type="entry name" value="HEPN_AbiV"/>
    <property type="match status" value="1"/>
</dbReference>
<keyword evidence="2" id="KW-1185">Reference proteome</keyword>
<dbReference type="EMBL" id="LN890280">
    <property type="protein sequence ID" value="CUR52044.1"/>
    <property type="molecule type" value="Genomic_DNA"/>
</dbReference>